<keyword evidence="5" id="KW-1185">Reference proteome</keyword>
<dbReference type="Pfam" id="PF04336">
    <property type="entry name" value="ACP_PD"/>
    <property type="match status" value="1"/>
</dbReference>
<evidence type="ECO:0000313" key="4">
    <source>
        <dbReference type="EMBL" id="SHF62172.1"/>
    </source>
</evidence>
<protein>
    <submittedName>
        <fullName evidence="4">Acyl carrier protein phosphodiesterase</fullName>
    </submittedName>
</protein>
<dbReference type="InterPro" id="IPR007431">
    <property type="entry name" value="ACP_PD"/>
</dbReference>
<reference evidence="4 5" key="1">
    <citation type="submission" date="2016-11" db="EMBL/GenBank/DDBJ databases">
        <authorList>
            <person name="Jaros S."/>
            <person name="Januszkiewicz K."/>
            <person name="Wedrychowicz H."/>
        </authorList>
    </citation>
    <scope>NUCLEOTIDE SEQUENCE [LARGE SCALE GENOMIC DNA]</scope>
    <source>
        <strain evidence="4 5">DSM 26897</strain>
    </source>
</reference>
<evidence type="ECO:0000313" key="5">
    <source>
        <dbReference type="Proteomes" id="UP000184368"/>
    </source>
</evidence>
<dbReference type="GO" id="GO:0006633">
    <property type="term" value="P:fatty acid biosynthetic process"/>
    <property type="evidence" value="ECO:0007669"/>
    <property type="project" value="InterPro"/>
</dbReference>
<name>A0A1M5D659_9BACT</name>
<dbReference type="PANTHER" id="PTHR38764:SF1">
    <property type="entry name" value="ACYL CARRIER PROTEIN PHOSPHODIESTERASE"/>
    <property type="match status" value="1"/>
</dbReference>
<dbReference type="PANTHER" id="PTHR38764">
    <property type="entry name" value="ACYL CARRIER PROTEIN PHOSPHODIESTERASE"/>
    <property type="match status" value="1"/>
</dbReference>
<dbReference type="EMBL" id="FQUO01000010">
    <property type="protein sequence ID" value="SHF62172.1"/>
    <property type="molecule type" value="Genomic_DNA"/>
</dbReference>
<dbReference type="AlphaFoldDB" id="A0A1M5D659"/>
<keyword evidence="1" id="KW-0444">Lipid biosynthesis</keyword>
<dbReference type="STRING" id="1302690.BUE76_21060"/>
<gene>
    <name evidence="4" type="ORF">SAMN05444008_11083</name>
</gene>
<sequence length="210" mass="24182">MQYLEPMNFLGHAYLSFGHPEILVGNMISDFVKGKTQYQYPEDIQKGIKLHRLIDDYTDRHPATLAAKEFFRPAYRLYSAPIVDVVYDHFLASDEQTLTDQELSELAQNTYNILDQFHYLLPSPLVAMLPYMKRDNWLYNYKSEQGIYRSLQGLMRRASITDDGSKALAVLLANKADLGIQYRHMIADVKHFAKGAFEELIDPAKSLPNN</sequence>
<keyword evidence="2" id="KW-0378">Hydrolase</keyword>
<evidence type="ECO:0000256" key="1">
    <source>
        <dbReference type="ARBA" id="ARBA00022516"/>
    </source>
</evidence>
<proteinExistence type="predicted"/>
<dbReference type="Proteomes" id="UP000184368">
    <property type="component" value="Unassembled WGS sequence"/>
</dbReference>
<evidence type="ECO:0000256" key="2">
    <source>
        <dbReference type="ARBA" id="ARBA00022801"/>
    </source>
</evidence>
<accession>A0A1M5D659</accession>
<evidence type="ECO:0000256" key="3">
    <source>
        <dbReference type="ARBA" id="ARBA00023098"/>
    </source>
</evidence>
<organism evidence="4 5">
    <name type="scientific">Cnuella takakiae</name>
    <dbReference type="NCBI Taxonomy" id="1302690"/>
    <lineage>
        <taxon>Bacteria</taxon>
        <taxon>Pseudomonadati</taxon>
        <taxon>Bacteroidota</taxon>
        <taxon>Chitinophagia</taxon>
        <taxon>Chitinophagales</taxon>
        <taxon>Chitinophagaceae</taxon>
        <taxon>Cnuella</taxon>
    </lineage>
</organism>
<keyword evidence="3" id="KW-0443">Lipid metabolism</keyword>
<dbReference type="GO" id="GO:0008770">
    <property type="term" value="F:[acyl-carrier-protein] phosphodiesterase activity"/>
    <property type="evidence" value="ECO:0007669"/>
    <property type="project" value="InterPro"/>
</dbReference>